<dbReference type="OMA" id="IMESMRC"/>
<dbReference type="Gene3D" id="3.30.505.10">
    <property type="entry name" value="SH2 domain"/>
    <property type="match status" value="1"/>
</dbReference>
<name>A0A5K1UK83_ENTHI</name>
<dbReference type="VEuPathDB" id="AmoebaDB:EHI_055990"/>
<dbReference type="GO" id="GO:0004713">
    <property type="term" value="F:protein tyrosine kinase activity"/>
    <property type="evidence" value="ECO:0007669"/>
    <property type="project" value="UniProtKB-KW"/>
</dbReference>
<dbReference type="PROSITE" id="PS50011">
    <property type="entry name" value="PROTEIN_KINASE_DOM"/>
    <property type="match status" value="1"/>
</dbReference>
<organism evidence="9 10">
    <name type="scientific">Entamoeba histolytica</name>
    <dbReference type="NCBI Taxonomy" id="5759"/>
    <lineage>
        <taxon>Eukaryota</taxon>
        <taxon>Amoebozoa</taxon>
        <taxon>Evosea</taxon>
        <taxon>Archamoebae</taxon>
        <taxon>Mastigamoebida</taxon>
        <taxon>Entamoebidae</taxon>
        <taxon>Entamoeba</taxon>
    </lineage>
</organism>
<dbReference type="Gene3D" id="3.30.200.20">
    <property type="entry name" value="Phosphorylase Kinase, domain 1"/>
    <property type="match status" value="1"/>
</dbReference>
<dbReference type="GO" id="GO:0005524">
    <property type="term" value="F:ATP binding"/>
    <property type="evidence" value="ECO:0007669"/>
    <property type="project" value="UniProtKB-KW"/>
</dbReference>
<dbReference type="InterPro" id="IPR000980">
    <property type="entry name" value="SH2"/>
</dbReference>
<dbReference type="Pfam" id="PF00017">
    <property type="entry name" value="SH2"/>
    <property type="match status" value="1"/>
</dbReference>
<feature type="domain" description="Protein kinase" evidence="8">
    <location>
        <begin position="26"/>
        <end position="290"/>
    </location>
</feature>
<proteinExistence type="predicted"/>
<keyword evidence="1" id="KW-0808">Transferase</keyword>
<keyword evidence="4" id="KW-0067">ATP-binding</keyword>
<dbReference type="PANTHER" id="PTHR44329">
    <property type="entry name" value="SERINE/THREONINE-PROTEIN KINASE TNNI3K-RELATED"/>
    <property type="match status" value="1"/>
</dbReference>
<dbReference type="InterPro" id="IPR001245">
    <property type="entry name" value="Ser-Thr/Tyr_kinase_cat_dom"/>
</dbReference>
<dbReference type="InterPro" id="IPR000719">
    <property type="entry name" value="Prot_kinase_dom"/>
</dbReference>
<evidence type="ECO:0000256" key="4">
    <source>
        <dbReference type="ARBA" id="ARBA00022840"/>
    </source>
</evidence>
<dbReference type="VEuPathDB" id="AmoebaDB:EHI8A_102830"/>
<evidence type="ECO:0000256" key="1">
    <source>
        <dbReference type="ARBA" id="ARBA00022679"/>
    </source>
</evidence>
<dbReference type="SMART" id="SM00252">
    <property type="entry name" value="SH2"/>
    <property type="match status" value="1"/>
</dbReference>
<evidence type="ECO:0000313" key="10">
    <source>
        <dbReference type="Proteomes" id="UP000078387"/>
    </source>
</evidence>
<evidence type="ECO:0000256" key="3">
    <source>
        <dbReference type="ARBA" id="ARBA00022777"/>
    </source>
</evidence>
<dbReference type="Proteomes" id="UP000078387">
    <property type="component" value="Unassembled WGS sequence"/>
</dbReference>
<evidence type="ECO:0000256" key="2">
    <source>
        <dbReference type="ARBA" id="ARBA00022741"/>
    </source>
</evidence>
<dbReference type="SUPFAM" id="SSF55550">
    <property type="entry name" value="SH2 domain"/>
    <property type="match status" value="1"/>
</dbReference>
<dbReference type="Pfam" id="PF07714">
    <property type="entry name" value="PK_Tyr_Ser-Thr"/>
    <property type="match status" value="1"/>
</dbReference>
<dbReference type="SUPFAM" id="SSF56112">
    <property type="entry name" value="Protein kinase-like (PK-like)"/>
    <property type="match status" value="1"/>
</dbReference>
<evidence type="ECO:0000259" key="8">
    <source>
        <dbReference type="PROSITE" id="PS50011"/>
    </source>
</evidence>
<dbReference type="AlphaFoldDB" id="A0A5K1UK83"/>
<dbReference type="PROSITE" id="PS50001">
    <property type="entry name" value="SH2"/>
    <property type="match status" value="1"/>
</dbReference>
<dbReference type="VEuPathDB" id="AmoebaDB:EHI7A_084250"/>
<dbReference type="VEuPathDB" id="AmoebaDB:EHI5A_122670"/>
<dbReference type="EMBL" id="BDEQ01000001">
    <property type="protein sequence ID" value="GAT97419.1"/>
    <property type="molecule type" value="Genomic_DNA"/>
</dbReference>
<dbReference type="Gene3D" id="1.10.510.10">
    <property type="entry name" value="Transferase(Phosphotransferase) domain 1"/>
    <property type="match status" value="1"/>
</dbReference>
<feature type="domain" description="SH2" evidence="7">
    <location>
        <begin position="390"/>
        <end position="472"/>
    </location>
</feature>
<evidence type="ECO:0000313" key="9">
    <source>
        <dbReference type="EMBL" id="GAT97419.1"/>
    </source>
</evidence>
<dbReference type="InterPro" id="IPR051681">
    <property type="entry name" value="Ser/Thr_Kinases-Pseudokinases"/>
</dbReference>
<accession>A0A5K1UK83</accession>
<keyword evidence="5" id="KW-0829">Tyrosine-protein kinase</keyword>
<sequence>MFKRLLGSNKQPKEVGDILVSSTDIQKGDVISKNGPHGDVYRCLFKKTKAVVKFFSKADSSQKSFKEETETLKKIFHPNVLLIMGIIAEKGITGVIMESMKCNLYNVIYEPTKCPKALQKVSRLNKFKILRDIAVGLAFIHSLAKIPHGNLKLTNILFDDSGKVKISDYFYSNLRTPVKTNGYYVCSQKGNNAYQAPEVWLNGTFPNAASDVYSFALITIEFMLENNSFYGDYDTSDDKSIFEAIQKKVKVTIPQSFSQTHKVILGRCLNYEPKNRPLMETVLAAFDQIVVESTMTSVDAIEFWSDRFSDGDVPLFEVSYDDVMFALDETVLSDCDENVKNEIKEELAPLFPANGIVTAVDFDTIVCWFGEFFNDPKIIDEMRDIVSASYFSGLIDKKVAEGKLSGKVDGTYLIRMSFTDAKKNPFTLTRNVNGSPKHHRIERLSYAFVQARYQITIDNKKITAQTLSGLIEALTKMGFIVSPDDGVENSDYGEA</sequence>
<keyword evidence="3 9" id="KW-0418">Kinase</keyword>
<dbReference type="VEuPathDB" id="AmoebaDB:KM1_155410"/>
<reference evidence="9 10" key="1">
    <citation type="submission" date="2016-05" db="EMBL/GenBank/DDBJ databases">
        <title>First whole genome sequencing of Entamoeba histolytica HM1:IMSS-clone-6.</title>
        <authorList>
            <person name="Mukherjee Avik.K."/>
            <person name="Izumyama S."/>
            <person name="Nakada-Tsukui K."/>
            <person name="Nozaki T."/>
        </authorList>
    </citation>
    <scope>NUCLEOTIDE SEQUENCE [LARGE SCALE GENOMIC DNA]</scope>
    <source>
        <strain evidence="9 10">HM1:IMSS clone 6</strain>
    </source>
</reference>
<keyword evidence="2" id="KW-0547">Nucleotide-binding</keyword>
<protein>
    <submittedName>
        <fullName evidence="9">Sh2-protein kinase domain containing protein</fullName>
    </submittedName>
</protein>
<comment type="caution">
    <text evidence="9">The sequence shown here is derived from an EMBL/GenBank/DDBJ whole genome shotgun (WGS) entry which is preliminary data.</text>
</comment>
<evidence type="ECO:0000256" key="6">
    <source>
        <dbReference type="PROSITE-ProRule" id="PRU00191"/>
    </source>
</evidence>
<evidence type="ECO:0000259" key="7">
    <source>
        <dbReference type="PROSITE" id="PS50001"/>
    </source>
</evidence>
<dbReference type="InterPro" id="IPR011009">
    <property type="entry name" value="Kinase-like_dom_sf"/>
</dbReference>
<gene>
    <name evidence="9" type="ORF">CL6EHI_055990</name>
</gene>
<dbReference type="InterPro" id="IPR036860">
    <property type="entry name" value="SH2_dom_sf"/>
</dbReference>
<evidence type="ECO:0000256" key="5">
    <source>
        <dbReference type="ARBA" id="ARBA00023137"/>
    </source>
</evidence>
<keyword evidence="6" id="KW-0727">SH2 domain</keyword>
<dbReference type="GO" id="GO:0004674">
    <property type="term" value="F:protein serine/threonine kinase activity"/>
    <property type="evidence" value="ECO:0007669"/>
    <property type="project" value="TreeGrafter"/>
</dbReference>